<sequence>MDFSYDAETEELRGRLLAFMDSHVYPAEPVFAEQVAAGERWTTPPVIEDLKAEARRRGLWNLFLLSNQTYAPLAEITGRSPYLAPEALNCSAPDTGNMEVLHMFGTGAQKERWLTPLMAGEIRSAICMTEPDVASSDATNIATSIVRDGDDYVINGRKWWSSGAMNPRCELLVVMGRTGGEDRHRQQSMILVPRDTPGVDVRRGLHVFGFDDGPHGGHAEIAFTDVRVPAANLVAGEGEGFAIAQARLGPGRIHHCMRLIGMAERGLELMCRRAQERTTFGKPIAQHGVVADWIAEARVRIEQARLLVLKTAWLMDTVGNKGAHTEIQAIKIVTPRMAEWVLDKAIQTHGGGGVSQDFPLAGLWAAARSLRLADGPDEVHRMSLARRELRRYP</sequence>
<dbReference type="InterPro" id="IPR036250">
    <property type="entry name" value="AcylCo_DH-like_C"/>
</dbReference>
<dbReference type="PANTHER" id="PTHR48083">
    <property type="entry name" value="MEDIUM-CHAIN SPECIFIC ACYL-COA DEHYDROGENASE, MITOCHONDRIAL-RELATED"/>
    <property type="match status" value="1"/>
</dbReference>
<dbReference type="Gene3D" id="1.20.140.10">
    <property type="entry name" value="Butyryl-CoA Dehydrogenase, subunit A, domain 3"/>
    <property type="match status" value="1"/>
</dbReference>
<gene>
    <name evidence="9" type="ORF">IW245_007698</name>
</gene>
<dbReference type="Pfam" id="PF02770">
    <property type="entry name" value="Acyl-CoA_dh_M"/>
    <property type="match status" value="1"/>
</dbReference>
<dbReference type="EMBL" id="JADOUF010000001">
    <property type="protein sequence ID" value="MBG6141504.1"/>
    <property type="molecule type" value="Genomic_DNA"/>
</dbReference>
<keyword evidence="4 6" id="KW-0274">FAD</keyword>
<evidence type="ECO:0000313" key="10">
    <source>
        <dbReference type="Proteomes" id="UP000622552"/>
    </source>
</evidence>
<evidence type="ECO:0000259" key="8">
    <source>
        <dbReference type="Pfam" id="PF02770"/>
    </source>
</evidence>
<keyword evidence="5 6" id="KW-0560">Oxidoreductase</keyword>
<accession>A0A8J7GKX3</accession>
<evidence type="ECO:0000256" key="3">
    <source>
        <dbReference type="ARBA" id="ARBA00022630"/>
    </source>
</evidence>
<keyword evidence="10" id="KW-1185">Reference proteome</keyword>
<dbReference type="InterPro" id="IPR006091">
    <property type="entry name" value="Acyl-CoA_Oxase/DH_mid-dom"/>
</dbReference>
<dbReference type="PANTHER" id="PTHR48083:SF13">
    <property type="entry name" value="ACYL-COA DEHYDROGENASE FAMILY MEMBER 11"/>
    <property type="match status" value="1"/>
</dbReference>
<comment type="similarity">
    <text evidence="2 6">Belongs to the acyl-CoA dehydrogenase family.</text>
</comment>
<dbReference type="Gene3D" id="2.40.110.10">
    <property type="entry name" value="Butyryl-CoA Dehydrogenase, subunit A, domain 2"/>
    <property type="match status" value="1"/>
</dbReference>
<dbReference type="InterPro" id="IPR009075">
    <property type="entry name" value="AcylCo_DH/oxidase_C"/>
</dbReference>
<feature type="domain" description="Acyl-CoA dehydrogenase/oxidase C-terminal" evidence="7">
    <location>
        <begin position="238"/>
        <end position="387"/>
    </location>
</feature>
<comment type="cofactor">
    <cofactor evidence="1 6">
        <name>FAD</name>
        <dbReference type="ChEBI" id="CHEBI:57692"/>
    </cofactor>
</comment>
<evidence type="ECO:0000259" key="7">
    <source>
        <dbReference type="Pfam" id="PF00441"/>
    </source>
</evidence>
<dbReference type="Proteomes" id="UP000622552">
    <property type="component" value="Unassembled WGS sequence"/>
</dbReference>
<dbReference type="GO" id="GO:0033539">
    <property type="term" value="P:fatty acid beta-oxidation using acyl-CoA dehydrogenase"/>
    <property type="evidence" value="ECO:0007669"/>
    <property type="project" value="TreeGrafter"/>
</dbReference>
<evidence type="ECO:0000256" key="1">
    <source>
        <dbReference type="ARBA" id="ARBA00001974"/>
    </source>
</evidence>
<dbReference type="AlphaFoldDB" id="A0A8J7GKX3"/>
<protein>
    <submittedName>
        <fullName evidence="9">Acyl-CoA dehydrogenase</fullName>
        <ecNumber evidence="9">1.3.8.7</ecNumber>
    </submittedName>
</protein>
<feature type="domain" description="Acyl-CoA oxidase/dehydrogenase middle" evidence="8">
    <location>
        <begin position="125"/>
        <end position="226"/>
    </location>
</feature>
<evidence type="ECO:0000313" key="9">
    <source>
        <dbReference type="EMBL" id="MBG6141504.1"/>
    </source>
</evidence>
<dbReference type="InterPro" id="IPR050741">
    <property type="entry name" value="Acyl-CoA_dehydrogenase"/>
</dbReference>
<dbReference type="RefSeq" id="WP_197007906.1">
    <property type="nucleotide sequence ID" value="NZ_BONS01000013.1"/>
</dbReference>
<evidence type="ECO:0000256" key="2">
    <source>
        <dbReference type="ARBA" id="ARBA00009347"/>
    </source>
</evidence>
<dbReference type="InterPro" id="IPR046373">
    <property type="entry name" value="Acyl-CoA_Oxase/DH_mid-dom_sf"/>
</dbReference>
<dbReference type="EC" id="1.3.8.7" evidence="9"/>
<dbReference type="GO" id="GO:0050660">
    <property type="term" value="F:flavin adenine dinucleotide binding"/>
    <property type="evidence" value="ECO:0007669"/>
    <property type="project" value="InterPro"/>
</dbReference>
<dbReference type="SUPFAM" id="SSF47203">
    <property type="entry name" value="Acyl-CoA dehydrogenase C-terminal domain-like"/>
    <property type="match status" value="1"/>
</dbReference>
<dbReference type="GO" id="GO:0070991">
    <property type="term" value="F:medium-chain fatty acyl-CoA dehydrogenase activity"/>
    <property type="evidence" value="ECO:0007669"/>
    <property type="project" value="UniProtKB-EC"/>
</dbReference>
<dbReference type="Gene3D" id="1.10.540.10">
    <property type="entry name" value="Acyl-CoA dehydrogenase/oxidase, N-terminal domain"/>
    <property type="match status" value="1"/>
</dbReference>
<dbReference type="Pfam" id="PF00441">
    <property type="entry name" value="Acyl-CoA_dh_1"/>
    <property type="match status" value="1"/>
</dbReference>
<name>A0A8J7GKX3_9ACTN</name>
<organism evidence="9 10">
    <name type="scientific">Longispora fulva</name>
    <dbReference type="NCBI Taxonomy" id="619741"/>
    <lineage>
        <taxon>Bacteria</taxon>
        <taxon>Bacillati</taxon>
        <taxon>Actinomycetota</taxon>
        <taxon>Actinomycetes</taxon>
        <taxon>Micromonosporales</taxon>
        <taxon>Micromonosporaceae</taxon>
        <taxon>Longispora</taxon>
    </lineage>
</organism>
<dbReference type="InterPro" id="IPR037069">
    <property type="entry name" value="AcylCoA_DH/ox_N_sf"/>
</dbReference>
<evidence type="ECO:0000256" key="6">
    <source>
        <dbReference type="RuleBase" id="RU362125"/>
    </source>
</evidence>
<keyword evidence="3 6" id="KW-0285">Flavoprotein</keyword>
<evidence type="ECO:0000256" key="5">
    <source>
        <dbReference type="ARBA" id="ARBA00023002"/>
    </source>
</evidence>
<dbReference type="GO" id="GO:0005737">
    <property type="term" value="C:cytoplasm"/>
    <property type="evidence" value="ECO:0007669"/>
    <property type="project" value="TreeGrafter"/>
</dbReference>
<comment type="caution">
    <text evidence="9">The sequence shown here is derived from an EMBL/GenBank/DDBJ whole genome shotgun (WGS) entry which is preliminary data.</text>
</comment>
<dbReference type="SUPFAM" id="SSF56645">
    <property type="entry name" value="Acyl-CoA dehydrogenase NM domain-like"/>
    <property type="match status" value="1"/>
</dbReference>
<evidence type="ECO:0000256" key="4">
    <source>
        <dbReference type="ARBA" id="ARBA00022827"/>
    </source>
</evidence>
<dbReference type="FunFam" id="2.40.110.10:FF:000002">
    <property type="entry name" value="Acyl-CoA dehydrogenase fadE12"/>
    <property type="match status" value="1"/>
</dbReference>
<proteinExistence type="inferred from homology"/>
<reference evidence="9" key="1">
    <citation type="submission" date="2020-11" db="EMBL/GenBank/DDBJ databases">
        <title>Sequencing the genomes of 1000 actinobacteria strains.</title>
        <authorList>
            <person name="Klenk H.-P."/>
        </authorList>
    </citation>
    <scope>NUCLEOTIDE SEQUENCE</scope>
    <source>
        <strain evidence="9">DSM 45356</strain>
    </source>
</reference>
<dbReference type="InterPro" id="IPR009100">
    <property type="entry name" value="AcylCoA_DH/oxidase_NM_dom_sf"/>
</dbReference>